<evidence type="ECO:0000313" key="3">
    <source>
        <dbReference type="EMBL" id="MBM2419472.1"/>
    </source>
</evidence>
<feature type="domain" description="DUF6455" evidence="1">
    <location>
        <begin position="7"/>
        <end position="86"/>
    </location>
</feature>
<evidence type="ECO:0000313" key="4">
    <source>
        <dbReference type="Proteomes" id="UP000755667"/>
    </source>
</evidence>
<sequence length="88" mass="9654">MTTQHRGDPGLHFWLTRSVAKVMGVSLSEEMAHDRLTAQEYATMVTACRECALVASCQGWLGDQKGFAKTPPPGCVNGDIMQNLARHH</sequence>
<dbReference type="Pfam" id="PF20056">
    <property type="entry name" value="DUF6455"/>
    <property type="match status" value="1"/>
</dbReference>
<accession>A0A9Q2NVV3</accession>
<comment type="caution">
    <text evidence="2">The sequence shown here is derived from an EMBL/GenBank/DDBJ whole genome shotgun (WGS) entry which is preliminary data.</text>
</comment>
<evidence type="ECO:0000313" key="2">
    <source>
        <dbReference type="EMBL" id="MBM2414801.1"/>
    </source>
</evidence>
<dbReference type="Proteomes" id="UP000809440">
    <property type="component" value="Unassembled WGS sequence"/>
</dbReference>
<evidence type="ECO:0000313" key="5">
    <source>
        <dbReference type="Proteomes" id="UP000809440"/>
    </source>
</evidence>
<dbReference type="InterPro" id="IPR045601">
    <property type="entry name" value="DUF6455"/>
</dbReference>
<dbReference type="AlphaFoldDB" id="A0A9Q2NVV3"/>
<keyword evidence="5" id="KW-1185">Reference proteome</keyword>
<dbReference type="Proteomes" id="UP000755667">
    <property type="component" value="Unassembled WGS sequence"/>
</dbReference>
<dbReference type="RefSeq" id="WP_085633159.1">
    <property type="nucleotide sequence ID" value="NZ_JAFBWU010000019.1"/>
</dbReference>
<proteinExistence type="predicted"/>
<evidence type="ECO:0000259" key="1">
    <source>
        <dbReference type="Pfam" id="PF20056"/>
    </source>
</evidence>
<reference evidence="2 5" key="1">
    <citation type="submission" date="2021-01" db="EMBL/GenBank/DDBJ databases">
        <title>Diatom-associated Roseobacters Show Island Model of Population Structure.</title>
        <authorList>
            <person name="Qu L."/>
            <person name="Feng X."/>
            <person name="Chen Y."/>
            <person name="Li L."/>
            <person name="Wang X."/>
            <person name="Hu Z."/>
            <person name="Wang H."/>
            <person name="Luo H."/>
        </authorList>
    </citation>
    <scope>NUCLEOTIDE SEQUENCE</scope>
    <source>
        <strain evidence="3 5">CC28-63</strain>
        <strain evidence="2">CC28-69</strain>
    </source>
</reference>
<organism evidence="2 4">
    <name type="scientific">Marivita cryptomonadis</name>
    <dbReference type="NCBI Taxonomy" id="505252"/>
    <lineage>
        <taxon>Bacteria</taxon>
        <taxon>Pseudomonadati</taxon>
        <taxon>Pseudomonadota</taxon>
        <taxon>Alphaproteobacteria</taxon>
        <taxon>Rhodobacterales</taxon>
        <taxon>Roseobacteraceae</taxon>
        <taxon>Marivita</taxon>
    </lineage>
</organism>
<dbReference type="EMBL" id="JAFBXE010000019">
    <property type="protein sequence ID" value="MBM2414801.1"/>
    <property type="molecule type" value="Genomic_DNA"/>
</dbReference>
<dbReference type="EMBL" id="JAFBXF010000019">
    <property type="protein sequence ID" value="MBM2419472.1"/>
    <property type="molecule type" value="Genomic_DNA"/>
</dbReference>
<gene>
    <name evidence="2" type="ORF">JQX41_20990</name>
    <name evidence="3" type="ORF">JQX48_21010</name>
</gene>
<protein>
    <recommendedName>
        <fullName evidence="1">DUF6455 domain-containing protein</fullName>
    </recommendedName>
</protein>
<dbReference type="OrthoDB" id="7859249at2"/>
<name>A0A9Q2NVV3_9RHOB</name>